<accession>A0AAD7VKP1</accession>
<dbReference type="KEGG" id="qsa:O6P43_002738"/>
<dbReference type="Proteomes" id="UP001163823">
    <property type="component" value="Chromosome 2"/>
</dbReference>
<dbReference type="EMBL" id="JARAOO010000002">
    <property type="protein sequence ID" value="KAJ7979327.1"/>
    <property type="molecule type" value="Genomic_DNA"/>
</dbReference>
<feature type="region of interest" description="Disordered" evidence="1">
    <location>
        <begin position="137"/>
        <end position="167"/>
    </location>
</feature>
<proteinExistence type="predicted"/>
<evidence type="ECO:0000256" key="1">
    <source>
        <dbReference type="SAM" id="MobiDB-lite"/>
    </source>
</evidence>
<feature type="compositionally biased region" description="Basic and acidic residues" evidence="1">
    <location>
        <begin position="146"/>
        <end position="158"/>
    </location>
</feature>
<dbReference type="PANTHER" id="PTHR35277:SF10">
    <property type="entry name" value="OS09G0363700 PROTEIN"/>
    <property type="match status" value="1"/>
</dbReference>
<organism evidence="2 3">
    <name type="scientific">Quillaja saponaria</name>
    <name type="common">Soap bark tree</name>
    <dbReference type="NCBI Taxonomy" id="32244"/>
    <lineage>
        <taxon>Eukaryota</taxon>
        <taxon>Viridiplantae</taxon>
        <taxon>Streptophyta</taxon>
        <taxon>Embryophyta</taxon>
        <taxon>Tracheophyta</taxon>
        <taxon>Spermatophyta</taxon>
        <taxon>Magnoliopsida</taxon>
        <taxon>eudicotyledons</taxon>
        <taxon>Gunneridae</taxon>
        <taxon>Pentapetalae</taxon>
        <taxon>rosids</taxon>
        <taxon>fabids</taxon>
        <taxon>Fabales</taxon>
        <taxon>Quillajaceae</taxon>
        <taxon>Quillaja</taxon>
    </lineage>
</organism>
<evidence type="ECO:0000313" key="3">
    <source>
        <dbReference type="Proteomes" id="UP001163823"/>
    </source>
</evidence>
<sequence>MAEPKPDPEISSSDKEKVPNLIVRAKEEIDGILHNEKLHLHHKETHGMRNDINENTQLDSVRAPNVFERAKEEIEALAEAIHHKKESSSHEIRDESPKTESKLKQENSGSLSENNAHAPNIFVRAKEEIGAIIHHDKSPHHHHKETHGMSDDIDEKTPISEVKGPNVFERAKEEIEAIFQTIHPKKEKGKHVSSPKKEGGFRSTLGRGLEKVCSPRNTKIDKE</sequence>
<feature type="region of interest" description="Disordered" evidence="1">
    <location>
        <begin position="182"/>
        <end position="223"/>
    </location>
</feature>
<name>A0AAD7VKP1_QUISA</name>
<keyword evidence="2" id="KW-0378">Hydrolase</keyword>
<keyword evidence="3" id="KW-1185">Reference proteome</keyword>
<evidence type="ECO:0000313" key="2">
    <source>
        <dbReference type="EMBL" id="KAJ7979327.1"/>
    </source>
</evidence>
<reference evidence="2" key="1">
    <citation type="journal article" date="2023" name="Science">
        <title>Elucidation of the pathway for biosynthesis of saponin adjuvants from the soapbark tree.</title>
        <authorList>
            <person name="Reed J."/>
            <person name="Orme A."/>
            <person name="El-Demerdash A."/>
            <person name="Owen C."/>
            <person name="Martin L.B.B."/>
            <person name="Misra R.C."/>
            <person name="Kikuchi S."/>
            <person name="Rejzek M."/>
            <person name="Martin A.C."/>
            <person name="Harkess A."/>
            <person name="Leebens-Mack J."/>
            <person name="Louveau T."/>
            <person name="Stephenson M.J."/>
            <person name="Osbourn A."/>
        </authorList>
    </citation>
    <scope>NUCLEOTIDE SEQUENCE</scope>
    <source>
        <strain evidence="2">S10</strain>
    </source>
</reference>
<protein>
    <submittedName>
        <fullName evidence="2">DEAD-box ATP-dependent RNA helicase</fullName>
    </submittedName>
</protein>
<comment type="caution">
    <text evidence="2">The sequence shown here is derived from an EMBL/GenBank/DDBJ whole genome shotgun (WGS) entry which is preliminary data.</text>
</comment>
<feature type="compositionally biased region" description="Polar residues" evidence="1">
    <location>
        <begin position="106"/>
        <end position="117"/>
    </location>
</feature>
<dbReference type="GO" id="GO:0004386">
    <property type="term" value="F:helicase activity"/>
    <property type="evidence" value="ECO:0007669"/>
    <property type="project" value="UniProtKB-KW"/>
</dbReference>
<keyword evidence="2" id="KW-0347">Helicase</keyword>
<feature type="region of interest" description="Disordered" evidence="1">
    <location>
        <begin position="81"/>
        <end position="117"/>
    </location>
</feature>
<keyword evidence="2" id="KW-0067">ATP-binding</keyword>
<dbReference type="AlphaFoldDB" id="A0AAD7VKP1"/>
<keyword evidence="2" id="KW-0547">Nucleotide-binding</keyword>
<feature type="compositionally biased region" description="Basic and acidic residues" evidence="1">
    <location>
        <begin position="86"/>
        <end position="105"/>
    </location>
</feature>
<dbReference type="PANTHER" id="PTHR35277">
    <property type="entry name" value="OS09G0363700 PROTEIN"/>
    <property type="match status" value="1"/>
</dbReference>
<gene>
    <name evidence="2" type="ORF">O6P43_002738</name>
</gene>
<feature type="compositionally biased region" description="Basic residues" evidence="1">
    <location>
        <begin position="183"/>
        <end position="194"/>
    </location>
</feature>